<comment type="caution">
    <text evidence="2">The sequence shown here is derived from an EMBL/GenBank/DDBJ whole genome shotgun (WGS) entry which is preliminary data.</text>
</comment>
<reference evidence="2 3" key="1">
    <citation type="journal article" date="2019" name="Int. J. Syst. Evol. Microbiol.">
        <title>The Global Catalogue of Microorganisms (GCM) 10K type strain sequencing project: providing services to taxonomists for standard genome sequencing and annotation.</title>
        <authorList>
            <consortium name="The Broad Institute Genomics Platform"/>
            <consortium name="The Broad Institute Genome Sequencing Center for Infectious Disease"/>
            <person name="Wu L."/>
            <person name="Ma J."/>
        </authorList>
    </citation>
    <scope>NUCLEOTIDE SEQUENCE [LARGE SCALE GENOMIC DNA]</scope>
    <source>
        <strain evidence="2 3">JCM 13378</strain>
    </source>
</reference>
<dbReference type="InterPro" id="IPR038148">
    <property type="entry name" value="Tn1545/Tn916_Xis"/>
</dbReference>
<evidence type="ECO:0000259" key="1">
    <source>
        <dbReference type="Pfam" id="PF12728"/>
    </source>
</evidence>
<dbReference type="InterPro" id="IPR010093">
    <property type="entry name" value="SinI_DNA-bd"/>
</dbReference>
<gene>
    <name evidence="2" type="ORF">GCM10009092_35080</name>
</gene>
<proteinExistence type="predicted"/>
<dbReference type="InterPro" id="IPR041657">
    <property type="entry name" value="HTH_17"/>
</dbReference>
<name>A0ABN0XM83_9ALTE</name>
<protein>
    <recommendedName>
        <fullName evidence="1">Helix-turn-helix domain-containing protein</fullName>
    </recommendedName>
</protein>
<dbReference type="EMBL" id="BAAAEI010000022">
    <property type="protein sequence ID" value="GAA0367767.1"/>
    <property type="molecule type" value="Genomic_DNA"/>
</dbReference>
<dbReference type="RefSeq" id="WP_343846678.1">
    <property type="nucleotide sequence ID" value="NZ_BAAAEI010000022.1"/>
</dbReference>
<organism evidence="2 3">
    <name type="scientific">Bowmanella denitrificans</name>
    <dbReference type="NCBI Taxonomy" id="366582"/>
    <lineage>
        <taxon>Bacteria</taxon>
        <taxon>Pseudomonadati</taxon>
        <taxon>Pseudomonadota</taxon>
        <taxon>Gammaproteobacteria</taxon>
        <taxon>Alteromonadales</taxon>
        <taxon>Alteromonadaceae</taxon>
        <taxon>Bowmanella</taxon>
    </lineage>
</organism>
<dbReference type="NCBIfam" id="TIGR01764">
    <property type="entry name" value="excise"/>
    <property type="match status" value="1"/>
</dbReference>
<sequence length="116" mass="13349">MSNNIYDALRMNDELPEIQNTLAEMILKSHLSTKAALTVDECAIYTGMAKSYIYKLTHEGIIPHAKPNGKKIYFDRVELEQWLLSNKVRGDRCLNDFIKQTAKELNKKASIGYQRE</sequence>
<dbReference type="Pfam" id="PF12728">
    <property type="entry name" value="HTH_17"/>
    <property type="match status" value="1"/>
</dbReference>
<evidence type="ECO:0000313" key="2">
    <source>
        <dbReference type="EMBL" id="GAA0367767.1"/>
    </source>
</evidence>
<evidence type="ECO:0000313" key="3">
    <source>
        <dbReference type="Proteomes" id="UP001501757"/>
    </source>
</evidence>
<keyword evidence="3" id="KW-1185">Reference proteome</keyword>
<accession>A0ABN0XM83</accession>
<dbReference type="Proteomes" id="UP001501757">
    <property type="component" value="Unassembled WGS sequence"/>
</dbReference>
<dbReference type="Gene3D" id="3.90.105.50">
    <property type="match status" value="1"/>
</dbReference>
<feature type="domain" description="Helix-turn-helix" evidence="1">
    <location>
        <begin position="37"/>
        <end position="86"/>
    </location>
</feature>